<keyword evidence="3" id="KW-1185">Reference proteome</keyword>
<keyword evidence="1" id="KW-0472">Membrane</keyword>
<organism evidence="2 3">
    <name type="scientific">Hyella patelloides LEGE 07179</name>
    <dbReference type="NCBI Taxonomy" id="945734"/>
    <lineage>
        <taxon>Bacteria</taxon>
        <taxon>Bacillati</taxon>
        <taxon>Cyanobacteriota</taxon>
        <taxon>Cyanophyceae</taxon>
        <taxon>Pleurocapsales</taxon>
        <taxon>Hyellaceae</taxon>
        <taxon>Hyella</taxon>
    </lineage>
</organism>
<name>A0A563VZP0_9CYAN</name>
<keyword evidence="1" id="KW-1133">Transmembrane helix</keyword>
<proteinExistence type="predicted"/>
<evidence type="ECO:0000313" key="2">
    <source>
        <dbReference type="EMBL" id="VEP16928.1"/>
    </source>
</evidence>
<feature type="transmembrane region" description="Helical" evidence="1">
    <location>
        <begin position="21"/>
        <end position="39"/>
    </location>
</feature>
<evidence type="ECO:0000256" key="1">
    <source>
        <dbReference type="SAM" id="Phobius"/>
    </source>
</evidence>
<gene>
    <name evidence="2" type="ORF">H1P_510031</name>
</gene>
<dbReference type="Proteomes" id="UP000320055">
    <property type="component" value="Unassembled WGS sequence"/>
</dbReference>
<accession>A0A563VZP0</accession>
<dbReference type="EMBL" id="CAACVJ010000457">
    <property type="protein sequence ID" value="VEP16928.1"/>
    <property type="molecule type" value="Genomic_DNA"/>
</dbReference>
<dbReference type="AlphaFoldDB" id="A0A563VZP0"/>
<feature type="transmembrane region" description="Helical" evidence="1">
    <location>
        <begin position="45"/>
        <end position="68"/>
    </location>
</feature>
<protein>
    <submittedName>
        <fullName evidence="2">Uncharacterized protein</fullName>
    </submittedName>
</protein>
<reference evidence="2 3" key="1">
    <citation type="submission" date="2019-01" db="EMBL/GenBank/DDBJ databases">
        <authorList>
            <person name="Brito A."/>
        </authorList>
    </citation>
    <scope>NUCLEOTIDE SEQUENCE [LARGE SCALE GENOMIC DNA]</scope>
    <source>
        <strain evidence="2">1</strain>
    </source>
</reference>
<sequence length="81" mass="9102">MNQPLSDKKNSRRSIARFTSGTVFGLFISVIYWSYSAYFQTSPPLVYSITGGLFLAIFCGAFATLISFDKLMELMDNFPPL</sequence>
<evidence type="ECO:0000313" key="3">
    <source>
        <dbReference type="Proteomes" id="UP000320055"/>
    </source>
</evidence>
<dbReference type="RefSeq" id="WP_186375908.1">
    <property type="nucleotide sequence ID" value="NZ_LR213811.1"/>
</dbReference>
<keyword evidence="1" id="KW-0812">Transmembrane</keyword>